<name>A0A4R7I189_9ACTN</name>
<evidence type="ECO:0000313" key="2">
    <source>
        <dbReference type="EMBL" id="TDT17322.1"/>
    </source>
</evidence>
<accession>A0A4R7I189</accession>
<dbReference type="InterPro" id="IPR036165">
    <property type="entry name" value="YefM-like_sf"/>
</dbReference>
<evidence type="ECO:0000313" key="3">
    <source>
        <dbReference type="Proteomes" id="UP000294558"/>
    </source>
</evidence>
<gene>
    <name evidence="2" type="ORF">BDK89_2930</name>
</gene>
<dbReference type="Proteomes" id="UP000294558">
    <property type="component" value="Unassembled WGS sequence"/>
</dbReference>
<dbReference type="OrthoDB" id="33091at2"/>
<protein>
    <submittedName>
        <fullName evidence="2">Prevent-host-death family protein</fullName>
    </submittedName>
</protein>
<reference evidence="2 3" key="1">
    <citation type="submission" date="2019-03" db="EMBL/GenBank/DDBJ databases">
        <title>Sequencing the genomes of 1000 actinobacteria strains.</title>
        <authorList>
            <person name="Klenk H.-P."/>
        </authorList>
    </citation>
    <scope>NUCLEOTIDE SEQUENCE [LARGE SCALE GENOMIC DNA]</scope>
    <source>
        <strain evidence="2 3">DSM 18936</strain>
    </source>
</reference>
<dbReference type="RefSeq" id="WP_133869619.1">
    <property type="nucleotide sequence ID" value="NZ_SOAU01000001.1"/>
</dbReference>
<comment type="caution">
    <text evidence="2">The sequence shown here is derived from an EMBL/GenBank/DDBJ whole genome shotgun (WGS) entry which is preliminary data.</text>
</comment>
<keyword evidence="3" id="KW-1185">Reference proteome</keyword>
<dbReference type="EMBL" id="SOAU01000001">
    <property type="protein sequence ID" value="TDT17322.1"/>
    <property type="molecule type" value="Genomic_DNA"/>
</dbReference>
<proteinExistence type="inferred from homology"/>
<sequence>MHTSGVRDLRASLPDAIRRATSGERTVITAHGRPVAQLAPLDEAAPDIDRLIAAGALIPPRRTDWRPPEAVPVWSGVRIDRALRELRG</sequence>
<dbReference type="Gene3D" id="3.40.1620.10">
    <property type="entry name" value="YefM-like domain"/>
    <property type="match status" value="1"/>
</dbReference>
<organism evidence="2 3">
    <name type="scientific">Ilumatobacter fluminis</name>
    <dbReference type="NCBI Taxonomy" id="467091"/>
    <lineage>
        <taxon>Bacteria</taxon>
        <taxon>Bacillati</taxon>
        <taxon>Actinomycetota</taxon>
        <taxon>Acidimicrobiia</taxon>
        <taxon>Acidimicrobiales</taxon>
        <taxon>Ilumatobacteraceae</taxon>
        <taxon>Ilumatobacter</taxon>
    </lineage>
</organism>
<evidence type="ECO:0000256" key="1">
    <source>
        <dbReference type="ARBA" id="ARBA00009981"/>
    </source>
</evidence>
<dbReference type="NCBIfam" id="TIGR01552">
    <property type="entry name" value="phd_fam"/>
    <property type="match status" value="1"/>
</dbReference>
<dbReference type="AlphaFoldDB" id="A0A4R7I189"/>
<comment type="similarity">
    <text evidence="1">Belongs to the phD/YefM antitoxin family.</text>
</comment>
<dbReference type="SUPFAM" id="SSF143120">
    <property type="entry name" value="YefM-like"/>
    <property type="match status" value="1"/>
</dbReference>